<name>A0A0W8FJ76_9ZZZZ</name>
<comment type="caution">
    <text evidence="1">The sequence shown here is derived from an EMBL/GenBank/DDBJ whole genome shotgun (WGS) entry which is preliminary data.</text>
</comment>
<dbReference type="AlphaFoldDB" id="A0A0W8FJ76"/>
<evidence type="ECO:0000313" key="1">
    <source>
        <dbReference type="EMBL" id="KUG20966.1"/>
    </source>
</evidence>
<reference evidence="1" key="1">
    <citation type="journal article" date="2015" name="Proc. Natl. Acad. Sci. U.S.A.">
        <title>Networks of energetic and metabolic interactions define dynamics in microbial communities.</title>
        <authorList>
            <person name="Embree M."/>
            <person name="Liu J.K."/>
            <person name="Al-Bassam M.M."/>
            <person name="Zengler K."/>
        </authorList>
    </citation>
    <scope>NUCLEOTIDE SEQUENCE</scope>
</reference>
<sequence>MLPSPPGAAPIDLSGHYALECGAKAPPVAEDMFNIGGR</sequence>
<dbReference type="EMBL" id="LNQE01001122">
    <property type="protein sequence ID" value="KUG20966.1"/>
    <property type="molecule type" value="Genomic_DNA"/>
</dbReference>
<accession>A0A0W8FJ76</accession>
<protein>
    <submittedName>
        <fullName evidence="1">Uncharacterized protein</fullName>
    </submittedName>
</protein>
<gene>
    <name evidence="1" type="ORF">ASZ90_009287</name>
</gene>
<organism evidence="1">
    <name type="scientific">hydrocarbon metagenome</name>
    <dbReference type="NCBI Taxonomy" id="938273"/>
    <lineage>
        <taxon>unclassified sequences</taxon>
        <taxon>metagenomes</taxon>
        <taxon>ecological metagenomes</taxon>
    </lineage>
</organism>
<proteinExistence type="predicted"/>